<feature type="transmembrane region" description="Helical" evidence="1">
    <location>
        <begin position="88"/>
        <end position="108"/>
    </location>
</feature>
<keyword evidence="1" id="KW-0812">Transmembrane</keyword>
<accession>A0ABD1U8Q5</accession>
<proteinExistence type="predicted"/>
<keyword evidence="1" id="KW-0472">Membrane</keyword>
<dbReference type="GO" id="GO:0000502">
    <property type="term" value="C:proteasome complex"/>
    <property type="evidence" value="ECO:0007669"/>
    <property type="project" value="UniProtKB-KW"/>
</dbReference>
<keyword evidence="3" id="KW-1185">Reference proteome</keyword>
<name>A0ABD1U8Q5_9LAMI</name>
<organism evidence="2 3">
    <name type="scientific">Forsythia ovata</name>
    <dbReference type="NCBI Taxonomy" id="205694"/>
    <lineage>
        <taxon>Eukaryota</taxon>
        <taxon>Viridiplantae</taxon>
        <taxon>Streptophyta</taxon>
        <taxon>Embryophyta</taxon>
        <taxon>Tracheophyta</taxon>
        <taxon>Spermatophyta</taxon>
        <taxon>Magnoliopsida</taxon>
        <taxon>eudicotyledons</taxon>
        <taxon>Gunneridae</taxon>
        <taxon>Pentapetalae</taxon>
        <taxon>asterids</taxon>
        <taxon>lamiids</taxon>
        <taxon>Lamiales</taxon>
        <taxon>Oleaceae</taxon>
        <taxon>Forsythieae</taxon>
        <taxon>Forsythia</taxon>
    </lineage>
</organism>
<comment type="caution">
    <text evidence="2">The sequence shown here is derived from an EMBL/GenBank/DDBJ whole genome shotgun (WGS) entry which is preliminary data.</text>
</comment>
<evidence type="ECO:0000313" key="3">
    <source>
        <dbReference type="Proteomes" id="UP001604277"/>
    </source>
</evidence>
<evidence type="ECO:0000256" key="1">
    <source>
        <dbReference type="SAM" id="Phobius"/>
    </source>
</evidence>
<reference evidence="3" key="1">
    <citation type="submission" date="2024-07" db="EMBL/GenBank/DDBJ databases">
        <title>Two chromosome-level genome assemblies of Korean endemic species Abeliophyllum distichum and Forsythia ovata (Oleaceae).</title>
        <authorList>
            <person name="Jang H."/>
        </authorList>
    </citation>
    <scope>NUCLEOTIDE SEQUENCE [LARGE SCALE GENOMIC DNA]</scope>
</reference>
<sequence length="168" mass="18438">MVGTNLKAEIVILMEKRSGIDAEMNVIIQCLCHLEGPGLSAKFLDEFSLSSEILSHHHRRLLLPQLQVVNFATTIVLELKPPLARVRVCYYLMLHSFSSLLAFFSMVVPETEGFHHLHHVYPPPAATTTAAYPWQIIMPLIGVVPTTSLAAICGCATNKNVPYVGGCG</sequence>
<dbReference type="Proteomes" id="UP001604277">
    <property type="component" value="Unassembled WGS sequence"/>
</dbReference>
<protein>
    <submittedName>
        <fullName evidence="2">26S proteasome non-ATPase regulatory subunit 9</fullName>
    </submittedName>
</protein>
<dbReference type="EMBL" id="JBFOLJ010000007">
    <property type="protein sequence ID" value="KAL2521396.1"/>
    <property type="molecule type" value="Genomic_DNA"/>
</dbReference>
<evidence type="ECO:0000313" key="2">
    <source>
        <dbReference type="EMBL" id="KAL2521396.1"/>
    </source>
</evidence>
<dbReference type="AlphaFoldDB" id="A0ABD1U8Q5"/>
<keyword evidence="1" id="KW-1133">Transmembrane helix</keyword>
<gene>
    <name evidence="2" type="ORF">Fot_25319</name>
</gene>
<keyword evidence="2" id="KW-0647">Proteasome</keyword>